<keyword evidence="3" id="KW-1185">Reference proteome</keyword>
<evidence type="ECO:0000313" key="2">
    <source>
        <dbReference type="EMBL" id="MDC7717951.1"/>
    </source>
</evidence>
<sequence length="173" mass="18980">MIKIAPVGSAEAISQHAPQHLPGHDHPHGHPVAAVTTFSASLLSQHALQLDPDGQAGEDATPAQLAHALDQLLALLEERLADMRERALMAGGQPSHGLFNELVQISEVVARLCHLWQRLWLSMPQACEAARGRIHAMFGTVHFLLRVLQHSAEPADWHAQSAQWVRYEALFTV</sequence>
<evidence type="ECO:0000313" key="3">
    <source>
        <dbReference type="Proteomes" id="UP001219956"/>
    </source>
</evidence>
<accession>A0ABT5J0F7</accession>
<evidence type="ECO:0000256" key="1">
    <source>
        <dbReference type="SAM" id="MobiDB-lite"/>
    </source>
</evidence>
<gene>
    <name evidence="2" type="ORF">PQU95_12095</name>
</gene>
<dbReference type="Proteomes" id="UP001219956">
    <property type="component" value="Unassembled WGS sequence"/>
</dbReference>
<reference evidence="2 3" key="1">
    <citation type="submission" date="2023-01" db="EMBL/GenBank/DDBJ databases">
        <title>Novel species of the genus Vogesella isolated from rivers.</title>
        <authorList>
            <person name="Lu H."/>
        </authorList>
    </citation>
    <scope>NUCLEOTIDE SEQUENCE [LARGE SCALE GENOMIC DNA]</scope>
    <source>
        <strain evidence="2 3">DC21W</strain>
    </source>
</reference>
<protein>
    <submittedName>
        <fullName evidence="2">Uncharacterized protein</fullName>
    </submittedName>
</protein>
<organism evidence="2 3">
    <name type="scientific">Vogesella aquatica</name>
    <dbReference type="NCBI Taxonomy" id="2984206"/>
    <lineage>
        <taxon>Bacteria</taxon>
        <taxon>Pseudomonadati</taxon>
        <taxon>Pseudomonadota</taxon>
        <taxon>Betaproteobacteria</taxon>
        <taxon>Neisseriales</taxon>
        <taxon>Chromobacteriaceae</taxon>
        <taxon>Vogesella</taxon>
    </lineage>
</organism>
<comment type="caution">
    <text evidence="2">The sequence shown here is derived from an EMBL/GenBank/DDBJ whole genome shotgun (WGS) entry which is preliminary data.</text>
</comment>
<dbReference type="RefSeq" id="WP_272752258.1">
    <property type="nucleotide sequence ID" value="NZ_JAQQLF010000014.1"/>
</dbReference>
<proteinExistence type="predicted"/>
<dbReference type="EMBL" id="JAQQLF010000014">
    <property type="protein sequence ID" value="MDC7717951.1"/>
    <property type="molecule type" value="Genomic_DNA"/>
</dbReference>
<name>A0ABT5J0F7_9NEIS</name>
<feature type="region of interest" description="Disordered" evidence="1">
    <location>
        <begin position="13"/>
        <end position="32"/>
    </location>
</feature>